<keyword evidence="3" id="KW-1185">Reference proteome</keyword>
<feature type="domain" description="Haemin-degrading HemS/ChuX" evidence="1">
    <location>
        <begin position="38"/>
        <end position="174"/>
    </location>
</feature>
<name>A0A1I1S874_9BURK</name>
<protein>
    <submittedName>
        <fullName evidence="2">Putative hemin transport protein</fullName>
    </submittedName>
</protein>
<gene>
    <name evidence="2" type="ORF">SAMN04489710_101468</name>
</gene>
<dbReference type="Proteomes" id="UP000199517">
    <property type="component" value="Unassembled WGS sequence"/>
</dbReference>
<sequence length="363" mass="38672">MSALLAASPPAPQVREQFAAARAAGRRARDAALHLGLPEGAAIAAHAGLHAHPLKATPLQGAWLEMLQALQACGPLMALTRNEGAVHEKTGIYRNVSASGPQGRIGIAPGPDIDLRLFFQQWHAAYAVTEPGRTPQQPSARSLQFFDAHGDALHKVYLREAGDAAAFEAVAARFAQPSAGYVFRPRPPRPLPQPDGAIDAEGFLQAWAGLQDTHDFFGLLARFGVARPQGLRLAEGRFARRIAPDGVAVLLQAAAATALPIMVFVGNAGCIQIHTGPVRRVEPLETPAARWINVLDAGFNLHLRTDRIAEAWAVEKPTADGVVTAVEVFDADGEVMAMFFGERKPGRGELPGWRALVAGLRAP</sequence>
<dbReference type="Pfam" id="PF05171">
    <property type="entry name" value="HemS"/>
    <property type="match status" value="2"/>
</dbReference>
<feature type="domain" description="Haemin-degrading HemS/ChuX" evidence="1">
    <location>
        <begin position="224"/>
        <end position="360"/>
    </location>
</feature>
<dbReference type="EMBL" id="FOMQ01000001">
    <property type="protein sequence ID" value="SFD39180.1"/>
    <property type="molecule type" value="Genomic_DNA"/>
</dbReference>
<dbReference type="CDD" id="cd16830">
    <property type="entry name" value="HemS-like_N"/>
    <property type="match status" value="1"/>
</dbReference>
<organism evidence="2 3">
    <name type="scientific">Paracidovorax konjaci</name>
    <dbReference type="NCBI Taxonomy" id="32040"/>
    <lineage>
        <taxon>Bacteria</taxon>
        <taxon>Pseudomonadati</taxon>
        <taxon>Pseudomonadota</taxon>
        <taxon>Betaproteobacteria</taxon>
        <taxon>Burkholderiales</taxon>
        <taxon>Comamonadaceae</taxon>
        <taxon>Paracidovorax</taxon>
    </lineage>
</organism>
<dbReference type="InterPro" id="IPR053733">
    <property type="entry name" value="Heme_Transport_Util_sf"/>
</dbReference>
<dbReference type="SUPFAM" id="SSF144064">
    <property type="entry name" value="Heme iron utilization protein-like"/>
    <property type="match status" value="1"/>
</dbReference>
<evidence type="ECO:0000259" key="1">
    <source>
        <dbReference type="Pfam" id="PF05171"/>
    </source>
</evidence>
<dbReference type="InterPro" id="IPR007845">
    <property type="entry name" value="HemS/ChuX_dom"/>
</dbReference>
<dbReference type="Gene3D" id="3.40.1570.10">
    <property type="entry name" value="HemS/ChuS/ChuX like domains"/>
    <property type="match status" value="2"/>
</dbReference>
<dbReference type="STRING" id="32040.SAMN04489710_101468"/>
<evidence type="ECO:0000313" key="2">
    <source>
        <dbReference type="EMBL" id="SFD39180.1"/>
    </source>
</evidence>
<reference evidence="3" key="1">
    <citation type="submission" date="2016-10" db="EMBL/GenBank/DDBJ databases">
        <authorList>
            <person name="Varghese N."/>
            <person name="Submissions S."/>
        </authorList>
    </citation>
    <scope>NUCLEOTIDE SEQUENCE [LARGE SCALE GENOMIC DNA]</scope>
    <source>
        <strain evidence="3">DSM 7481</strain>
    </source>
</reference>
<dbReference type="GO" id="GO:0006826">
    <property type="term" value="P:iron ion transport"/>
    <property type="evidence" value="ECO:0007669"/>
    <property type="project" value="InterPro"/>
</dbReference>
<accession>A0A1I1S874</accession>
<dbReference type="AlphaFoldDB" id="A0A1I1S874"/>
<evidence type="ECO:0000313" key="3">
    <source>
        <dbReference type="Proteomes" id="UP000199517"/>
    </source>
</evidence>
<dbReference type="OrthoDB" id="316630at2"/>
<proteinExistence type="predicted"/>
<dbReference type="CDD" id="cd16831">
    <property type="entry name" value="HemS-like_C"/>
    <property type="match status" value="1"/>
</dbReference>
<dbReference type="RefSeq" id="WP_092949376.1">
    <property type="nucleotide sequence ID" value="NZ_FOMQ01000001.1"/>
</dbReference>